<proteinExistence type="inferred from homology"/>
<evidence type="ECO:0000256" key="4">
    <source>
        <dbReference type="PROSITE-ProRule" id="PRU00284"/>
    </source>
</evidence>
<dbReference type="Pfam" id="PF00015">
    <property type="entry name" value="MCPsignal"/>
    <property type="match status" value="1"/>
</dbReference>
<dbReference type="PROSITE" id="PS50906">
    <property type="entry name" value="NIT"/>
    <property type="match status" value="1"/>
</dbReference>
<evidence type="ECO:0000256" key="3">
    <source>
        <dbReference type="ARBA" id="ARBA00029447"/>
    </source>
</evidence>
<dbReference type="PROSITE" id="PS50885">
    <property type="entry name" value="HAMP"/>
    <property type="match status" value="1"/>
</dbReference>
<dbReference type="InterPro" id="IPR004089">
    <property type="entry name" value="MCPsignal_dom"/>
</dbReference>
<keyword evidence="10" id="KW-1185">Reference proteome</keyword>
<feature type="transmembrane region" description="Helical" evidence="5">
    <location>
        <begin position="313"/>
        <end position="333"/>
    </location>
</feature>
<accession>A0A6G7CNB2</accession>
<dbReference type="GO" id="GO:0006935">
    <property type="term" value="P:chemotaxis"/>
    <property type="evidence" value="ECO:0007669"/>
    <property type="project" value="UniProtKB-ARBA"/>
</dbReference>
<dbReference type="AlphaFoldDB" id="A0A6G7CNB2"/>
<feature type="domain" description="Methyl-accepting transducer" evidence="6">
    <location>
        <begin position="392"/>
        <end position="628"/>
    </location>
</feature>
<name>A0A6G7CNB2_9VIBR</name>
<feature type="domain" description="NIT" evidence="8">
    <location>
        <begin position="54"/>
        <end position="303"/>
    </location>
</feature>
<dbReference type="PANTHER" id="PTHR32089">
    <property type="entry name" value="METHYL-ACCEPTING CHEMOTAXIS PROTEIN MCPB"/>
    <property type="match status" value="1"/>
</dbReference>
<keyword evidence="5" id="KW-0472">Membrane</keyword>
<keyword evidence="5" id="KW-1133">Transmembrane helix</keyword>
<dbReference type="Proteomes" id="UP000503003">
    <property type="component" value="Chromosome 2"/>
</dbReference>
<evidence type="ECO:0000259" key="7">
    <source>
        <dbReference type="PROSITE" id="PS50885"/>
    </source>
</evidence>
<evidence type="ECO:0000256" key="2">
    <source>
        <dbReference type="ARBA" id="ARBA00023224"/>
    </source>
</evidence>
<evidence type="ECO:0000259" key="8">
    <source>
        <dbReference type="PROSITE" id="PS50906"/>
    </source>
</evidence>
<evidence type="ECO:0000256" key="1">
    <source>
        <dbReference type="ARBA" id="ARBA00004370"/>
    </source>
</evidence>
<dbReference type="Pfam" id="PF08376">
    <property type="entry name" value="NIT"/>
    <property type="match status" value="1"/>
</dbReference>
<keyword evidence="2 4" id="KW-0807">Transducer</keyword>
<reference evidence="9 10" key="1">
    <citation type="submission" date="2020-02" db="EMBL/GenBank/DDBJ databases">
        <title>A complete genome of a marine bacterium Vibrio sp. ZWAL4003 isolated from the mangrove sediment with the ability to degrade polysaccharides.</title>
        <authorList>
            <person name="Wu J."/>
            <person name="Qu W."/>
            <person name="Zeng R."/>
        </authorList>
    </citation>
    <scope>NUCLEOTIDE SEQUENCE [LARGE SCALE GENOMIC DNA]</scope>
    <source>
        <strain evidence="9 10">ZWAL4003</strain>
    </source>
</reference>
<dbReference type="SUPFAM" id="SSF58104">
    <property type="entry name" value="Methyl-accepting chemotaxis protein (MCP) signaling domain"/>
    <property type="match status" value="1"/>
</dbReference>
<dbReference type="PROSITE" id="PS50111">
    <property type="entry name" value="CHEMOTAXIS_TRANSDUC_2"/>
    <property type="match status" value="1"/>
</dbReference>
<organism evidence="9 10">
    <name type="scientific">Vibrio ziniensis</name>
    <dbReference type="NCBI Taxonomy" id="2711221"/>
    <lineage>
        <taxon>Bacteria</taxon>
        <taxon>Pseudomonadati</taxon>
        <taxon>Pseudomonadota</taxon>
        <taxon>Gammaproteobacteria</taxon>
        <taxon>Vibrionales</taxon>
        <taxon>Vibrionaceae</taxon>
        <taxon>Vibrio</taxon>
    </lineage>
</organism>
<comment type="subcellular location">
    <subcellularLocation>
        <location evidence="1">Membrane</location>
    </subcellularLocation>
</comment>
<dbReference type="EMBL" id="CP049332">
    <property type="protein sequence ID" value="QIH43533.1"/>
    <property type="molecule type" value="Genomic_DNA"/>
</dbReference>
<dbReference type="InterPro" id="IPR003660">
    <property type="entry name" value="HAMP_dom"/>
</dbReference>
<feature type="transmembrane region" description="Helical" evidence="5">
    <location>
        <begin position="7"/>
        <end position="30"/>
    </location>
</feature>
<protein>
    <submittedName>
        <fullName evidence="9">Methyl-accepting chemotaxis protein</fullName>
    </submittedName>
</protein>
<dbReference type="GO" id="GO:0016020">
    <property type="term" value="C:membrane"/>
    <property type="evidence" value="ECO:0007669"/>
    <property type="project" value="UniProtKB-SubCell"/>
</dbReference>
<dbReference type="RefSeq" id="WP_165313094.1">
    <property type="nucleotide sequence ID" value="NZ_CP049332.1"/>
</dbReference>
<dbReference type="KEGG" id="vzi:G5S32_16180"/>
<dbReference type="Gene3D" id="1.10.287.950">
    <property type="entry name" value="Methyl-accepting chemotaxis protein"/>
    <property type="match status" value="1"/>
</dbReference>
<gene>
    <name evidence="9" type="ORF">G5S32_16180</name>
</gene>
<dbReference type="GO" id="GO:0007165">
    <property type="term" value="P:signal transduction"/>
    <property type="evidence" value="ECO:0007669"/>
    <property type="project" value="UniProtKB-KW"/>
</dbReference>
<sequence>MKKLLRLFPLYLVVTVIAGVPILIALTLAISNILDLNKRVSVAEHDQETVQLILLYDNLAHNLAVERGLTAGVLGSKGQGAQVETLNKQRIQSDSHVKALQSFNPTNIPKAFAEKIKTDINAQLQSLAEVRKQVDALQPKISPFAYYSNLNQLAIDNARILLSTIDDANVSELGSSLISVVIMKERAGQVRGALNGAFASQKSNSAQYTSINDYISSGNYAERSLMLTMPTQFIQQLDDAKNSAIWKNVEQIQQSYLNQANQLDNLQGPKPTEWFSAATERIGQLNQLRNVIQGQMMTMSAQQSQRANTNEKIIISLSVIIGVILIFSLYTAVSTLRNRVGSLTQKLAVMSRNRDLSISLASEGQDEISHISQSVNGLTTSIRNLLSEVTEANDHSSQRLKHLIQSANNLTTSSQATTAKCDNIAAAMTELSQSSVEIAQSSERALDETNTMTSKIISCQNQSQSSFKAVEALVDQIEQTQVCMQNLEKDAMSVSKIVDTISGISEQTNLLALNAAIEAARAGEHGRGFAVVSSEVRDLAQRSKEATEHISQLLNNMSNNTNTAVNYMEKSRQATHTTFESVSIVNTSVAELESVIEEVNTHITSIANSTVEQSKASEAVDRDVDVLAEIAQNTGELANELNKIVSNYNKEADTVKQALNEFKLA</sequence>
<comment type="similarity">
    <text evidence="3">Belongs to the methyl-accepting chemotaxis (MCP) protein family.</text>
</comment>
<dbReference type="SMART" id="SM00283">
    <property type="entry name" value="MA"/>
    <property type="match status" value="1"/>
</dbReference>
<keyword evidence="5" id="KW-0812">Transmembrane</keyword>
<evidence type="ECO:0000313" key="9">
    <source>
        <dbReference type="EMBL" id="QIH43533.1"/>
    </source>
</evidence>
<feature type="domain" description="HAMP" evidence="7">
    <location>
        <begin position="334"/>
        <end position="387"/>
    </location>
</feature>
<dbReference type="PANTHER" id="PTHR32089:SF112">
    <property type="entry name" value="LYSOZYME-LIKE PROTEIN-RELATED"/>
    <property type="match status" value="1"/>
</dbReference>
<evidence type="ECO:0000313" key="10">
    <source>
        <dbReference type="Proteomes" id="UP000503003"/>
    </source>
</evidence>
<evidence type="ECO:0000259" key="6">
    <source>
        <dbReference type="PROSITE" id="PS50111"/>
    </source>
</evidence>
<dbReference type="InterPro" id="IPR010910">
    <property type="entry name" value="Nitrate/nitrite_sensing_bac"/>
</dbReference>
<evidence type="ECO:0000256" key="5">
    <source>
        <dbReference type="SAM" id="Phobius"/>
    </source>
</evidence>
<dbReference type="InterPro" id="IPR013587">
    <property type="entry name" value="Nitrate/nitrite_sensing"/>
</dbReference>